<feature type="domain" description="Carbohydrate kinase FGGY C-terminal" evidence="5">
    <location>
        <begin position="225"/>
        <end position="408"/>
    </location>
</feature>
<dbReference type="CDD" id="cd07777">
    <property type="entry name" value="ASKHA_NBD_FGGY_SHK"/>
    <property type="match status" value="1"/>
</dbReference>
<evidence type="ECO:0000256" key="3">
    <source>
        <dbReference type="ARBA" id="ARBA00022777"/>
    </source>
</evidence>
<dbReference type="EMBL" id="JACRTE010000003">
    <property type="protein sequence ID" value="MBC8596034.1"/>
    <property type="molecule type" value="Genomic_DNA"/>
</dbReference>
<sequence>MNTIGLDIGTTSICGVRINAESGKSEKTVSAKNDFWIDGAPFERLQDAEKIFDTVLSLANELKDENTAAIGITGQMHGIVYLDKSLRAVSPLFTWQDGRGNLPYKNGTYASFLNSFTGYGNVTHFYNETNKIIPENAVLYCTIHDYAAARLAGRKSPVMHVSDASSLGGFDIKNNKFAVENPFLPETTDTAEKLGEWHGIPVYTAIGDNQASFIGSGCNDGCVLVNIGTGSQVSFSVNEPITADGLETRPLSDGKFIAVGSSLCGGRAYAVLEGFFEKVLKMCGVSQEPLYEKMADEIGETYKTGISFDTRLCGTRKMPEIRGSIKNISTENFTPRDMILGCMHGIANELYCLYKSGGTNCTKLIASGNGIRKNRHLQNITENTFGMKLHIPSLCEEAAAGAAIFAMTGCGIYKNLETAERIIQYDLR</sequence>
<reference evidence="6" key="1">
    <citation type="submission" date="2020-08" db="EMBL/GenBank/DDBJ databases">
        <title>Genome public.</title>
        <authorList>
            <person name="Liu C."/>
            <person name="Sun Q."/>
        </authorList>
    </citation>
    <scope>NUCLEOTIDE SEQUENCE</scope>
    <source>
        <strain evidence="6">NSJ-50</strain>
    </source>
</reference>
<dbReference type="Gene3D" id="3.30.420.40">
    <property type="match status" value="2"/>
</dbReference>
<dbReference type="GO" id="GO:0005829">
    <property type="term" value="C:cytosol"/>
    <property type="evidence" value="ECO:0007669"/>
    <property type="project" value="TreeGrafter"/>
</dbReference>
<keyword evidence="7" id="KW-1185">Reference proteome</keyword>
<evidence type="ECO:0000313" key="6">
    <source>
        <dbReference type="EMBL" id="MBC8596034.1"/>
    </source>
</evidence>
<dbReference type="GO" id="GO:0006071">
    <property type="term" value="P:glycerol metabolic process"/>
    <property type="evidence" value="ECO:0007669"/>
    <property type="project" value="TreeGrafter"/>
</dbReference>
<dbReference type="InterPro" id="IPR018485">
    <property type="entry name" value="FGGY_C"/>
</dbReference>
<dbReference type="InterPro" id="IPR018484">
    <property type="entry name" value="FGGY_N"/>
</dbReference>
<keyword evidence="2" id="KW-0808">Transferase</keyword>
<protein>
    <submittedName>
        <fullName evidence="6">Uncharacterized protein</fullName>
    </submittedName>
</protein>
<dbReference type="AlphaFoldDB" id="A0A926FCZ1"/>
<dbReference type="InterPro" id="IPR043129">
    <property type="entry name" value="ATPase_NBD"/>
</dbReference>
<gene>
    <name evidence="6" type="ORF">H8706_04020</name>
</gene>
<evidence type="ECO:0000313" key="7">
    <source>
        <dbReference type="Proteomes" id="UP000647416"/>
    </source>
</evidence>
<dbReference type="Proteomes" id="UP000647416">
    <property type="component" value="Unassembled WGS sequence"/>
</dbReference>
<proteinExistence type="inferred from homology"/>
<keyword evidence="3" id="KW-0418">Kinase</keyword>
<accession>A0A926FCZ1</accession>
<comment type="similarity">
    <text evidence="1">Belongs to the FGGY kinase family.</text>
</comment>
<dbReference type="RefSeq" id="WP_262431599.1">
    <property type="nucleotide sequence ID" value="NZ_JACRTE010000003.1"/>
</dbReference>
<comment type="caution">
    <text evidence="6">The sequence shown here is derived from an EMBL/GenBank/DDBJ whole genome shotgun (WGS) entry which is preliminary data.</text>
</comment>
<evidence type="ECO:0000256" key="1">
    <source>
        <dbReference type="ARBA" id="ARBA00009156"/>
    </source>
</evidence>
<evidence type="ECO:0000259" key="5">
    <source>
        <dbReference type="Pfam" id="PF02782"/>
    </source>
</evidence>
<name>A0A926FCZ1_9FIRM</name>
<organism evidence="6 7">
    <name type="scientific">Qingrenia yutianensis</name>
    <dbReference type="NCBI Taxonomy" id="2763676"/>
    <lineage>
        <taxon>Bacteria</taxon>
        <taxon>Bacillati</taxon>
        <taxon>Bacillota</taxon>
        <taxon>Clostridia</taxon>
        <taxon>Eubacteriales</taxon>
        <taxon>Oscillospiraceae</taxon>
        <taxon>Qingrenia</taxon>
    </lineage>
</organism>
<feature type="domain" description="Carbohydrate kinase FGGY N-terminal" evidence="4">
    <location>
        <begin position="4"/>
        <end position="177"/>
    </location>
</feature>
<dbReference type="GO" id="GO:0050277">
    <property type="term" value="F:sedoheptulokinase activity"/>
    <property type="evidence" value="ECO:0007669"/>
    <property type="project" value="TreeGrafter"/>
</dbReference>
<evidence type="ECO:0000259" key="4">
    <source>
        <dbReference type="Pfam" id="PF00370"/>
    </source>
</evidence>
<evidence type="ECO:0000256" key="2">
    <source>
        <dbReference type="ARBA" id="ARBA00022679"/>
    </source>
</evidence>
<dbReference type="Pfam" id="PF02782">
    <property type="entry name" value="FGGY_C"/>
    <property type="match status" value="1"/>
</dbReference>
<dbReference type="SUPFAM" id="SSF53067">
    <property type="entry name" value="Actin-like ATPase domain"/>
    <property type="match status" value="2"/>
</dbReference>
<dbReference type="Pfam" id="PF00370">
    <property type="entry name" value="FGGY_N"/>
    <property type="match status" value="1"/>
</dbReference>
<dbReference type="PANTHER" id="PTHR10196:SF67">
    <property type="entry name" value="SEDOHEPTULOKINASE"/>
    <property type="match status" value="1"/>
</dbReference>
<dbReference type="PANTHER" id="PTHR10196">
    <property type="entry name" value="SUGAR KINASE"/>
    <property type="match status" value="1"/>
</dbReference>